<accession>A0A699Z3Q3</accession>
<sequence length="73" mass="8189">MNTPAREHQSMSLNPVAATMPRHASRCIAAKWVELGTAVNAQACGMSTGRRVLGHQQRRIPLMHWSERVKCQH</sequence>
<proteinExistence type="predicted"/>
<dbReference type="EMBL" id="BLLF01000674">
    <property type="protein sequence ID" value="GFH13988.1"/>
    <property type="molecule type" value="Genomic_DNA"/>
</dbReference>
<dbReference type="Proteomes" id="UP000485058">
    <property type="component" value="Unassembled WGS sequence"/>
</dbReference>
<gene>
    <name evidence="1" type="ORF">HaLaN_09959</name>
</gene>
<protein>
    <submittedName>
        <fullName evidence="1">Uncharacterized protein</fullName>
    </submittedName>
</protein>
<organism evidence="1 2">
    <name type="scientific">Haematococcus lacustris</name>
    <name type="common">Green alga</name>
    <name type="synonym">Haematococcus pluvialis</name>
    <dbReference type="NCBI Taxonomy" id="44745"/>
    <lineage>
        <taxon>Eukaryota</taxon>
        <taxon>Viridiplantae</taxon>
        <taxon>Chlorophyta</taxon>
        <taxon>core chlorophytes</taxon>
        <taxon>Chlorophyceae</taxon>
        <taxon>CS clade</taxon>
        <taxon>Chlamydomonadales</taxon>
        <taxon>Haematococcaceae</taxon>
        <taxon>Haematococcus</taxon>
    </lineage>
</organism>
<comment type="caution">
    <text evidence="1">The sequence shown here is derived from an EMBL/GenBank/DDBJ whole genome shotgun (WGS) entry which is preliminary data.</text>
</comment>
<dbReference type="AlphaFoldDB" id="A0A699Z3Q3"/>
<name>A0A699Z3Q3_HAELA</name>
<evidence type="ECO:0000313" key="2">
    <source>
        <dbReference type="Proteomes" id="UP000485058"/>
    </source>
</evidence>
<keyword evidence="2" id="KW-1185">Reference proteome</keyword>
<evidence type="ECO:0000313" key="1">
    <source>
        <dbReference type="EMBL" id="GFH13988.1"/>
    </source>
</evidence>
<reference evidence="1 2" key="1">
    <citation type="submission" date="2020-02" db="EMBL/GenBank/DDBJ databases">
        <title>Draft genome sequence of Haematococcus lacustris strain NIES-144.</title>
        <authorList>
            <person name="Morimoto D."/>
            <person name="Nakagawa S."/>
            <person name="Yoshida T."/>
            <person name="Sawayama S."/>
        </authorList>
    </citation>
    <scope>NUCLEOTIDE SEQUENCE [LARGE SCALE GENOMIC DNA]</scope>
    <source>
        <strain evidence="1 2">NIES-144</strain>
    </source>
</reference>